<accession>A0A553Q8N4</accession>
<sequence length="83" mass="8866">MILWIFTPQLEIQAVASNLISVSDMQPNSRSDAELGGMDPNPDEFSSRLAPAADVAVGLVILSIAECADDASLSIFMDKLNDL</sequence>
<protein>
    <submittedName>
        <fullName evidence="1">Uncharacterized protein</fullName>
    </submittedName>
</protein>
<comment type="caution">
    <text evidence="1">The sequence shown here is derived from an EMBL/GenBank/DDBJ whole genome shotgun (WGS) entry which is preliminary data.</text>
</comment>
<evidence type="ECO:0000313" key="1">
    <source>
        <dbReference type="EMBL" id="TRY86294.1"/>
    </source>
</evidence>
<gene>
    <name evidence="1" type="ORF">DNTS_016118</name>
</gene>
<name>A0A553Q8N4_9TELE</name>
<dbReference type="Proteomes" id="UP000316079">
    <property type="component" value="Unassembled WGS sequence"/>
</dbReference>
<dbReference type="AlphaFoldDB" id="A0A553Q8N4"/>
<dbReference type="EMBL" id="SRMA01026226">
    <property type="protein sequence ID" value="TRY86294.1"/>
    <property type="molecule type" value="Genomic_DNA"/>
</dbReference>
<evidence type="ECO:0000313" key="2">
    <source>
        <dbReference type="Proteomes" id="UP000316079"/>
    </source>
</evidence>
<proteinExistence type="predicted"/>
<reference evidence="1 2" key="1">
    <citation type="journal article" date="2019" name="Sci. Data">
        <title>Hybrid genome assembly and annotation of Danionella translucida.</title>
        <authorList>
            <person name="Kadobianskyi M."/>
            <person name="Schulze L."/>
            <person name="Schuelke M."/>
            <person name="Judkewitz B."/>
        </authorList>
    </citation>
    <scope>NUCLEOTIDE SEQUENCE [LARGE SCALE GENOMIC DNA]</scope>
    <source>
        <strain evidence="1 2">Bolton</strain>
    </source>
</reference>
<organism evidence="1 2">
    <name type="scientific">Danionella cerebrum</name>
    <dbReference type="NCBI Taxonomy" id="2873325"/>
    <lineage>
        <taxon>Eukaryota</taxon>
        <taxon>Metazoa</taxon>
        <taxon>Chordata</taxon>
        <taxon>Craniata</taxon>
        <taxon>Vertebrata</taxon>
        <taxon>Euteleostomi</taxon>
        <taxon>Actinopterygii</taxon>
        <taxon>Neopterygii</taxon>
        <taxon>Teleostei</taxon>
        <taxon>Ostariophysi</taxon>
        <taxon>Cypriniformes</taxon>
        <taxon>Danionidae</taxon>
        <taxon>Danioninae</taxon>
        <taxon>Danionella</taxon>
    </lineage>
</organism>
<keyword evidence="2" id="KW-1185">Reference proteome</keyword>